<dbReference type="PROSITE" id="PS50255">
    <property type="entry name" value="CYTOCHROME_B5_2"/>
    <property type="match status" value="1"/>
</dbReference>
<name>A0A6G0X4K0_9STRA</name>
<dbReference type="AlphaFoldDB" id="A0A6G0X4K0"/>
<evidence type="ECO:0000313" key="6">
    <source>
        <dbReference type="EMBL" id="KAF0734768.1"/>
    </source>
</evidence>
<evidence type="ECO:0000256" key="3">
    <source>
        <dbReference type="ARBA" id="ARBA00023004"/>
    </source>
</evidence>
<dbReference type="SMART" id="SM01117">
    <property type="entry name" value="Cyt-b5"/>
    <property type="match status" value="1"/>
</dbReference>
<comment type="caution">
    <text evidence="6">The sequence shown here is derived from an EMBL/GenBank/DDBJ whole genome shotgun (WGS) entry which is preliminary data.</text>
</comment>
<keyword evidence="1" id="KW-0349">Heme</keyword>
<dbReference type="GO" id="GO:0046872">
    <property type="term" value="F:metal ion binding"/>
    <property type="evidence" value="ECO:0007669"/>
    <property type="project" value="UniProtKB-KW"/>
</dbReference>
<evidence type="ECO:0000256" key="1">
    <source>
        <dbReference type="ARBA" id="ARBA00022617"/>
    </source>
</evidence>
<dbReference type="PANTHER" id="PTHR19359:SF95">
    <property type="entry name" value="CYTOCHROME B5 TYPE B"/>
    <property type="match status" value="1"/>
</dbReference>
<dbReference type="InterPro" id="IPR036400">
    <property type="entry name" value="Cyt_B5-like_heme/steroid_sf"/>
</dbReference>
<sequence length="481" mass="54216">MPWVANNNQAGEFRLPSHAAFLKQASAALTPTQTFRAKVYEHGTPFCVYLHPSHQVVPSASGADKAENAPLFVYPRTYAQFVSRVCFDDKVPEDCIWCSSEQLVNLELCDDQQASWRWYNPSNDPIAASITLEIRPLHALSDDQPPLTIDVASVAARLLKLGHDNIITENERVVIHDEENALFLRIVHLEGHDPNETEFTMPHVYRGRIDASTTVVHLIKENPDDDTYELQDDNAESAANALPRSFKGSVVDVWTSDDEMFPVKKKLLWPCIKLTSAVMAGHGIHKDSESVVHVDVDCLTFDRVLLYLEHAALHPDEPFQFDPHFTDGLLHAARTLGCQGLEDLCRMKMGEFESRVRKQAISYNYVVERNLVGNEFWLIMDGMVLDITRWLPEHPGGSELIPKEALNVDCVGMFEVFHASKASFRYLKQFYIGELGATDKALCPNGHTHKEIPIPSDGFMDEFKRVRLVEVCVSSWLTDCG</sequence>
<dbReference type="EMBL" id="VJMJ01000106">
    <property type="protein sequence ID" value="KAF0734768.1"/>
    <property type="molecule type" value="Genomic_DNA"/>
</dbReference>
<feature type="domain" description="Cytochrome b5 heme-binding" evidence="5">
    <location>
        <begin position="358"/>
        <end position="436"/>
    </location>
</feature>
<organism evidence="6 7">
    <name type="scientific">Aphanomyces euteiches</name>
    <dbReference type="NCBI Taxonomy" id="100861"/>
    <lineage>
        <taxon>Eukaryota</taxon>
        <taxon>Sar</taxon>
        <taxon>Stramenopiles</taxon>
        <taxon>Oomycota</taxon>
        <taxon>Saprolegniomycetes</taxon>
        <taxon>Saprolegniales</taxon>
        <taxon>Verrucalvaceae</taxon>
        <taxon>Aphanomyces</taxon>
    </lineage>
</organism>
<dbReference type="InterPro" id="IPR001199">
    <property type="entry name" value="Cyt_B5-like_heme/steroid-bd"/>
</dbReference>
<gene>
    <name evidence="6" type="ORF">Ae201684_008617</name>
</gene>
<dbReference type="Proteomes" id="UP000481153">
    <property type="component" value="Unassembled WGS sequence"/>
</dbReference>
<dbReference type="GO" id="GO:0016020">
    <property type="term" value="C:membrane"/>
    <property type="evidence" value="ECO:0007669"/>
    <property type="project" value="TreeGrafter"/>
</dbReference>
<dbReference type="VEuPathDB" id="FungiDB:AeMF1_001477"/>
<keyword evidence="7" id="KW-1185">Reference proteome</keyword>
<evidence type="ECO:0000313" key="7">
    <source>
        <dbReference type="Proteomes" id="UP000481153"/>
    </source>
</evidence>
<dbReference type="Gene3D" id="3.10.120.10">
    <property type="entry name" value="Cytochrome b5-like heme/steroid binding domain"/>
    <property type="match status" value="1"/>
</dbReference>
<reference evidence="6 7" key="1">
    <citation type="submission" date="2019-07" db="EMBL/GenBank/DDBJ databases">
        <title>Genomics analysis of Aphanomyces spp. identifies a new class of oomycete effector associated with host adaptation.</title>
        <authorList>
            <person name="Gaulin E."/>
        </authorList>
    </citation>
    <scope>NUCLEOTIDE SEQUENCE [LARGE SCALE GENOMIC DNA]</scope>
    <source>
        <strain evidence="6 7">ATCC 201684</strain>
    </source>
</reference>
<keyword evidence="2" id="KW-0479">Metal-binding</keyword>
<keyword evidence="3" id="KW-0408">Iron</keyword>
<accession>A0A6G0X4K0</accession>
<proteinExistence type="inferred from homology"/>
<evidence type="ECO:0000259" key="5">
    <source>
        <dbReference type="PROSITE" id="PS50255"/>
    </source>
</evidence>
<dbReference type="Pfam" id="PF00173">
    <property type="entry name" value="Cyt-b5"/>
    <property type="match status" value="1"/>
</dbReference>
<evidence type="ECO:0000256" key="2">
    <source>
        <dbReference type="ARBA" id="ARBA00022723"/>
    </source>
</evidence>
<dbReference type="GO" id="GO:0020037">
    <property type="term" value="F:heme binding"/>
    <property type="evidence" value="ECO:0007669"/>
    <property type="project" value="TreeGrafter"/>
</dbReference>
<dbReference type="SUPFAM" id="SSF55856">
    <property type="entry name" value="Cytochrome b5-like heme/steroid binding domain"/>
    <property type="match status" value="1"/>
</dbReference>
<dbReference type="InterPro" id="IPR050668">
    <property type="entry name" value="Cytochrome_b5"/>
</dbReference>
<protein>
    <recommendedName>
        <fullName evidence="5">Cytochrome b5 heme-binding domain-containing protein</fullName>
    </recommendedName>
</protein>
<comment type="similarity">
    <text evidence="4">Belongs to the cytochrome b5 family.</text>
</comment>
<evidence type="ECO:0000256" key="4">
    <source>
        <dbReference type="ARBA" id="ARBA00038168"/>
    </source>
</evidence>
<dbReference type="PANTHER" id="PTHR19359">
    <property type="entry name" value="CYTOCHROME B5"/>
    <property type="match status" value="1"/>
</dbReference>